<protein>
    <recommendedName>
        <fullName evidence="3">TerB family tellurite resistance protein</fullName>
    </recommendedName>
</protein>
<organism evidence="1 2">
    <name type="scientific">Pedobacter ginsengisoli</name>
    <dbReference type="NCBI Taxonomy" id="363852"/>
    <lineage>
        <taxon>Bacteria</taxon>
        <taxon>Pseudomonadati</taxon>
        <taxon>Bacteroidota</taxon>
        <taxon>Sphingobacteriia</taxon>
        <taxon>Sphingobacteriales</taxon>
        <taxon>Sphingobacteriaceae</taxon>
        <taxon>Pedobacter</taxon>
    </lineage>
</organism>
<reference evidence="1 2" key="1">
    <citation type="submission" date="2017-10" db="EMBL/GenBank/DDBJ databases">
        <title>Whole genome of Pedobacter ginsengisoli T01R-27 isolated from tomato rhizosphere.</title>
        <authorList>
            <person name="Weon H.-Y."/>
            <person name="Lee S.A."/>
            <person name="Sang M.K."/>
            <person name="Song J."/>
        </authorList>
    </citation>
    <scope>NUCLEOTIDE SEQUENCE [LARGE SCALE GENOMIC DNA]</scope>
    <source>
        <strain evidence="1 2">T01R-27</strain>
    </source>
</reference>
<dbReference type="AlphaFoldDB" id="A0A2D1U742"/>
<name>A0A2D1U742_9SPHI</name>
<dbReference type="KEGG" id="pgs:CPT03_13525"/>
<dbReference type="EMBL" id="CP024091">
    <property type="protein sequence ID" value="ATP57418.1"/>
    <property type="molecule type" value="Genomic_DNA"/>
</dbReference>
<evidence type="ECO:0000313" key="1">
    <source>
        <dbReference type="EMBL" id="ATP57418.1"/>
    </source>
</evidence>
<sequence length="208" mass="24096">MKILLLIFLFQLSCYYSKGQSQEVQQLLLNIEKLNQFKKILKDMKKGYTLISTGYNTVKDLSQGNFNLHQAFLDGLMQVSPAVRKYKKVADIISAQLILVRQYKAASRRFLHSGDFRPDELQYIARIYDRLLRQSLDNLDDLLLVVTAGKLRMSDQERLSAIDQIYLELQQKLIFINKFNTSTSLLSLQRSAADKDIHSSRELYGIRP</sequence>
<gene>
    <name evidence="1" type="ORF">CPT03_13525</name>
</gene>
<evidence type="ECO:0000313" key="2">
    <source>
        <dbReference type="Proteomes" id="UP000223749"/>
    </source>
</evidence>
<dbReference type="RefSeq" id="WP_099439342.1">
    <property type="nucleotide sequence ID" value="NZ_CP024091.1"/>
</dbReference>
<evidence type="ECO:0008006" key="3">
    <source>
        <dbReference type="Google" id="ProtNLM"/>
    </source>
</evidence>
<keyword evidence="2" id="KW-1185">Reference proteome</keyword>
<dbReference type="OrthoDB" id="826958at2"/>
<accession>A0A2D1U742</accession>
<proteinExistence type="predicted"/>
<dbReference type="Proteomes" id="UP000223749">
    <property type="component" value="Chromosome"/>
</dbReference>